<dbReference type="InterPro" id="IPR056924">
    <property type="entry name" value="SH3_Tf2-1"/>
</dbReference>
<dbReference type="InterPro" id="IPR023780">
    <property type="entry name" value="Chromo_domain"/>
</dbReference>
<dbReference type="PANTHER" id="PTHR46148">
    <property type="entry name" value="CHROMO DOMAIN-CONTAINING PROTEIN"/>
    <property type="match status" value="1"/>
</dbReference>
<dbReference type="PANTHER" id="PTHR46148:SF55">
    <property type="match status" value="1"/>
</dbReference>
<dbReference type="OrthoDB" id="2273864at2759"/>
<feature type="domain" description="Chromo" evidence="1">
    <location>
        <begin position="116"/>
        <end position="169"/>
    </location>
</feature>
<sequence>MRSLHEEAHAQLERAARDMKTFYDRNHLDISFSVGDQVLLQGENLKSNRPSKKLDHRRWGPFQITEKVGARAYRLDLPSTWRIHPVFHISRLHHYNPNPDTPPPPPPELVNGEYEHEIEEILDKRYDKRRKKTLYFVKWLGFPHDENEWLTEDELGHAQDLLNTFNEDS</sequence>
<dbReference type="SUPFAM" id="SSF54160">
    <property type="entry name" value="Chromo domain-like"/>
    <property type="match status" value="1"/>
</dbReference>
<accession>A0A4Q2D0S6</accession>
<dbReference type="PROSITE" id="PS50013">
    <property type="entry name" value="CHROMO_2"/>
    <property type="match status" value="1"/>
</dbReference>
<dbReference type="STRING" id="2316362.A0A4Q2D0S6"/>
<dbReference type="EMBL" id="SDEE01001574">
    <property type="protein sequence ID" value="RXW11834.1"/>
    <property type="molecule type" value="Genomic_DNA"/>
</dbReference>
<reference evidence="2 3" key="1">
    <citation type="submission" date="2019-01" db="EMBL/GenBank/DDBJ databases">
        <title>Draft genome sequence of Psathyrella aberdarensis IHI B618.</title>
        <authorList>
            <person name="Buettner E."/>
            <person name="Kellner H."/>
        </authorList>
    </citation>
    <scope>NUCLEOTIDE SEQUENCE [LARGE SCALE GENOMIC DNA]</scope>
    <source>
        <strain evidence="2 3">IHI B618</strain>
    </source>
</reference>
<dbReference type="InterPro" id="IPR016197">
    <property type="entry name" value="Chromo-like_dom_sf"/>
</dbReference>
<organism evidence="2 3">
    <name type="scientific">Candolleomyces aberdarensis</name>
    <dbReference type="NCBI Taxonomy" id="2316362"/>
    <lineage>
        <taxon>Eukaryota</taxon>
        <taxon>Fungi</taxon>
        <taxon>Dikarya</taxon>
        <taxon>Basidiomycota</taxon>
        <taxon>Agaricomycotina</taxon>
        <taxon>Agaricomycetes</taxon>
        <taxon>Agaricomycetidae</taxon>
        <taxon>Agaricales</taxon>
        <taxon>Agaricineae</taxon>
        <taxon>Psathyrellaceae</taxon>
        <taxon>Candolleomyces</taxon>
    </lineage>
</organism>
<protein>
    <recommendedName>
        <fullName evidence="1">Chromo domain-containing protein</fullName>
    </recommendedName>
</protein>
<dbReference type="CDD" id="cd00024">
    <property type="entry name" value="CD_CSD"/>
    <property type="match status" value="1"/>
</dbReference>
<evidence type="ECO:0000259" key="1">
    <source>
        <dbReference type="PROSITE" id="PS50013"/>
    </source>
</evidence>
<evidence type="ECO:0000313" key="2">
    <source>
        <dbReference type="EMBL" id="RXW11834.1"/>
    </source>
</evidence>
<dbReference type="SMART" id="SM00298">
    <property type="entry name" value="CHROMO"/>
    <property type="match status" value="1"/>
</dbReference>
<evidence type="ECO:0000313" key="3">
    <source>
        <dbReference type="Proteomes" id="UP000290288"/>
    </source>
</evidence>
<keyword evidence="3" id="KW-1185">Reference proteome</keyword>
<dbReference type="Pfam" id="PF00385">
    <property type="entry name" value="Chromo"/>
    <property type="match status" value="1"/>
</dbReference>
<dbReference type="Gene3D" id="2.40.50.40">
    <property type="match status" value="1"/>
</dbReference>
<comment type="caution">
    <text evidence="2">The sequence shown here is derived from an EMBL/GenBank/DDBJ whole genome shotgun (WGS) entry which is preliminary data.</text>
</comment>
<dbReference type="Pfam" id="PF24626">
    <property type="entry name" value="SH3_Tf2-1"/>
    <property type="match status" value="1"/>
</dbReference>
<name>A0A4Q2D0S6_9AGAR</name>
<gene>
    <name evidence="2" type="ORF">EST38_g14023</name>
</gene>
<dbReference type="Proteomes" id="UP000290288">
    <property type="component" value="Unassembled WGS sequence"/>
</dbReference>
<proteinExistence type="predicted"/>
<dbReference type="InterPro" id="IPR000953">
    <property type="entry name" value="Chromo/chromo_shadow_dom"/>
</dbReference>
<dbReference type="GO" id="GO:0006338">
    <property type="term" value="P:chromatin remodeling"/>
    <property type="evidence" value="ECO:0007669"/>
    <property type="project" value="UniProtKB-ARBA"/>
</dbReference>
<dbReference type="AlphaFoldDB" id="A0A4Q2D0S6"/>